<accession>A0A8H3NP79</accession>
<name>A0A8H3NP79_9EURO</name>
<dbReference type="Gene3D" id="3.50.4.10">
    <property type="entry name" value="Hepatocyte Growth Factor"/>
    <property type="match status" value="2"/>
</dbReference>
<proteinExistence type="predicted"/>
<feature type="chain" id="PRO_5034239956" description="Apple domain-containing protein" evidence="1">
    <location>
        <begin position="28"/>
        <end position="286"/>
    </location>
</feature>
<dbReference type="Proteomes" id="UP000465221">
    <property type="component" value="Unassembled WGS sequence"/>
</dbReference>
<dbReference type="AlphaFoldDB" id="A0A8H3NP79"/>
<evidence type="ECO:0000313" key="4">
    <source>
        <dbReference type="Proteomes" id="UP000465221"/>
    </source>
</evidence>
<comment type="caution">
    <text evidence="3">The sequence shown here is derived from an EMBL/GenBank/DDBJ whole genome shotgun (WGS) entry which is preliminary data.</text>
</comment>
<reference evidence="3 4" key="1">
    <citation type="submission" date="2020-01" db="EMBL/GenBank/DDBJ databases">
        <title>Draft genome sequence of Aspergillus udagawae IFM 46972.</title>
        <authorList>
            <person name="Takahashi H."/>
            <person name="Yaguchi T."/>
        </authorList>
    </citation>
    <scope>NUCLEOTIDE SEQUENCE [LARGE SCALE GENOMIC DNA]</scope>
    <source>
        <strain evidence="3 4">IFM 46972</strain>
    </source>
</reference>
<sequence>MGAPNIYHSILVSLLWVSVWFNSLARADYNSLCPNKAGQIQVDSTLYTVTCDTSYISPAPKKVKEGGSPEDCARLCTAEPTCHAMVWHSGNCWQSDKTDALSFRVPGAVLLTPGEKQNPVPGPSPGEEKQKCLKEKELLAQEKDQCGRSLVQCEADKSSISAGKTTCENNLAAANREIERLSNTNSLDANFVPARNDDGREVIIAGKRWKIYYAKLNDPGHWDVGILTVPSYMECMKLCASKPTCVRTAWTNDVVGSSTCWMRSHGQHTVQTVTQPWTSTHLIGPA</sequence>
<organism evidence="3 4">
    <name type="scientific">Aspergillus udagawae</name>
    <dbReference type="NCBI Taxonomy" id="91492"/>
    <lineage>
        <taxon>Eukaryota</taxon>
        <taxon>Fungi</taxon>
        <taxon>Dikarya</taxon>
        <taxon>Ascomycota</taxon>
        <taxon>Pezizomycotina</taxon>
        <taxon>Eurotiomycetes</taxon>
        <taxon>Eurotiomycetidae</taxon>
        <taxon>Eurotiales</taxon>
        <taxon>Aspergillaceae</taxon>
        <taxon>Aspergillus</taxon>
        <taxon>Aspergillus subgen. Fumigati</taxon>
    </lineage>
</organism>
<evidence type="ECO:0000259" key="2">
    <source>
        <dbReference type="Pfam" id="PF14295"/>
    </source>
</evidence>
<dbReference type="InterPro" id="IPR003609">
    <property type="entry name" value="Pan_app"/>
</dbReference>
<feature type="domain" description="Apple" evidence="2">
    <location>
        <begin position="67"/>
        <end position="92"/>
    </location>
</feature>
<gene>
    <name evidence="3" type="ORF">IFM46972_04567</name>
</gene>
<dbReference type="EMBL" id="BLKC01000026">
    <property type="protein sequence ID" value="GFF35485.1"/>
    <property type="molecule type" value="Genomic_DNA"/>
</dbReference>
<feature type="domain" description="Apple" evidence="2">
    <location>
        <begin position="228"/>
        <end position="262"/>
    </location>
</feature>
<evidence type="ECO:0000313" key="3">
    <source>
        <dbReference type="EMBL" id="GFF35485.1"/>
    </source>
</evidence>
<protein>
    <recommendedName>
        <fullName evidence="2">Apple domain-containing protein</fullName>
    </recommendedName>
</protein>
<evidence type="ECO:0000256" key="1">
    <source>
        <dbReference type="SAM" id="SignalP"/>
    </source>
</evidence>
<keyword evidence="1" id="KW-0732">Signal</keyword>
<dbReference type="Pfam" id="PF14295">
    <property type="entry name" value="PAN_4"/>
    <property type="match status" value="2"/>
</dbReference>
<feature type="signal peptide" evidence="1">
    <location>
        <begin position="1"/>
        <end position="27"/>
    </location>
</feature>